<evidence type="ECO:0000259" key="1">
    <source>
        <dbReference type="Pfam" id="PF14379"/>
    </source>
</evidence>
<dbReference type="InterPro" id="IPR025756">
    <property type="entry name" value="Myb_CC_LHEQLE"/>
</dbReference>
<dbReference type="PANTHER" id="PTHR31499:SF24">
    <property type="entry name" value="OS05G0488600 PROTEIN"/>
    <property type="match status" value="1"/>
</dbReference>
<sequence length="135" mass="14223">MAHTDLLADDFGLVPSAVSAPSLDPCRNGSAAIGDIMMMGGVVGGQDRMGGEVGVSAAAAASVVGLPAVDDDMHVGQALMKQIEMQTQLHEQLMAQRKLQQAIEAHGKYLAGIMEQQRMRRGEPPLPQMPPPPIL</sequence>
<protein>
    <recommendedName>
        <fullName evidence="1">MYB-CC type transcription factor LHEQLE-containing domain-containing protein</fullName>
    </recommendedName>
</protein>
<proteinExistence type="predicted"/>
<dbReference type="EMBL" id="HBFC01015083">
    <property type="protein sequence ID" value="CAD8706168.1"/>
    <property type="molecule type" value="Transcribed_RNA"/>
</dbReference>
<organism evidence="2">
    <name type="scientific">Mantoniella antarctica</name>
    <dbReference type="NCBI Taxonomy" id="81844"/>
    <lineage>
        <taxon>Eukaryota</taxon>
        <taxon>Viridiplantae</taxon>
        <taxon>Chlorophyta</taxon>
        <taxon>Mamiellophyceae</taxon>
        <taxon>Mamiellales</taxon>
        <taxon>Mamiellaceae</taxon>
        <taxon>Mantoniella</taxon>
    </lineage>
</organism>
<dbReference type="Pfam" id="PF14379">
    <property type="entry name" value="Myb_CC_LHEQLE"/>
    <property type="match status" value="1"/>
</dbReference>
<name>A0A7S0SHE3_9CHLO</name>
<evidence type="ECO:0000313" key="2">
    <source>
        <dbReference type="EMBL" id="CAD8706168.1"/>
    </source>
</evidence>
<feature type="domain" description="MYB-CC type transcription factor LHEQLE-containing" evidence="1">
    <location>
        <begin position="73"/>
        <end position="119"/>
    </location>
</feature>
<accession>A0A7S0SHE3</accession>
<dbReference type="InterPro" id="IPR046955">
    <property type="entry name" value="PHR1-like"/>
</dbReference>
<dbReference type="PANTHER" id="PTHR31499">
    <property type="entry name" value="MYB FAMILY TRANSCRIPTION FACTOR PHL11"/>
    <property type="match status" value="1"/>
</dbReference>
<dbReference type="AlphaFoldDB" id="A0A7S0SHE3"/>
<reference evidence="2" key="1">
    <citation type="submission" date="2021-01" db="EMBL/GenBank/DDBJ databases">
        <authorList>
            <person name="Corre E."/>
            <person name="Pelletier E."/>
            <person name="Niang G."/>
            <person name="Scheremetjew M."/>
            <person name="Finn R."/>
            <person name="Kale V."/>
            <person name="Holt S."/>
            <person name="Cochrane G."/>
            <person name="Meng A."/>
            <person name="Brown T."/>
            <person name="Cohen L."/>
        </authorList>
    </citation>
    <scope>NUCLEOTIDE SEQUENCE</scope>
    <source>
        <strain evidence="2">SL-175</strain>
    </source>
</reference>
<dbReference type="GO" id="GO:0003700">
    <property type="term" value="F:DNA-binding transcription factor activity"/>
    <property type="evidence" value="ECO:0007669"/>
    <property type="project" value="InterPro"/>
</dbReference>
<gene>
    <name evidence="2" type="ORF">MANT1106_LOCUS8851</name>
</gene>